<sequence length="273" mass="27979">MSALSVGCAVLVFAVAVYRLGFQYWAEHPRVTVPRPEGAPLTVYEVAALYARELHPDHLARTVLSGMVLSGALQPDGSGRLRVGPGAKNVDAVQAAVLAVLDPAIGHRPSELCDRVAELEEVRAVDRELGAAGLVTRSESEAPVNVSIGVMVIIGPLGALTLMATHSPHAVGVYAGLLAVGGGVALAAPERYDRASRRGRRLLAEVGTEPGRRPILAPGLVLDDASHAALARMALHYTPVTGLSVDAFSGSGGHGKGDGNGPVIGEGPGLGGL</sequence>
<keyword evidence="2" id="KW-0472">Membrane</keyword>
<accession>A0A7W7SJY2</accession>
<feature type="transmembrane region" description="Helical" evidence="2">
    <location>
        <begin position="171"/>
        <end position="188"/>
    </location>
</feature>
<keyword evidence="2" id="KW-0812">Transmembrane</keyword>
<name>A0A7W7SJY2_9ACTN</name>
<comment type="caution">
    <text evidence="3">The sequence shown here is derived from an EMBL/GenBank/DDBJ whole genome shotgun (WGS) entry which is preliminary data.</text>
</comment>
<evidence type="ECO:0000313" key="3">
    <source>
        <dbReference type="EMBL" id="MBB4951835.1"/>
    </source>
</evidence>
<proteinExistence type="predicted"/>
<reference evidence="3 4" key="1">
    <citation type="submission" date="2020-08" db="EMBL/GenBank/DDBJ databases">
        <title>Sequencing the genomes of 1000 actinobacteria strains.</title>
        <authorList>
            <person name="Klenk H.-P."/>
        </authorList>
    </citation>
    <scope>NUCLEOTIDE SEQUENCE [LARGE SCALE GENOMIC DNA]</scope>
    <source>
        <strain evidence="3 4">DSM 44786</strain>
    </source>
</reference>
<evidence type="ECO:0000256" key="1">
    <source>
        <dbReference type="SAM" id="MobiDB-lite"/>
    </source>
</evidence>
<feature type="region of interest" description="Disordered" evidence="1">
    <location>
        <begin position="252"/>
        <end position="273"/>
    </location>
</feature>
<dbReference type="AlphaFoldDB" id="A0A7W7SJY2"/>
<keyword evidence="4" id="KW-1185">Reference proteome</keyword>
<keyword evidence="2" id="KW-1133">Transmembrane helix</keyword>
<evidence type="ECO:0000313" key="4">
    <source>
        <dbReference type="Proteomes" id="UP000573327"/>
    </source>
</evidence>
<protein>
    <submittedName>
        <fullName evidence="3">Uncharacterized protein</fullName>
    </submittedName>
</protein>
<evidence type="ECO:0000256" key="2">
    <source>
        <dbReference type="SAM" id="Phobius"/>
    </source>
</evidence>
<dbReference type="EMBL" id="JACHJR010000001">
    <property type="protein sequence ID" value="MBB4951835.1"/>
    <property type="molecule type" value="Genomic_DNA"/>
</dbReference>
<dbReference type="Proteomes" id="UP000573327">
    <property type="component" value="Unassembled WGS sequence"/>
</dbReference>
<gene>
    <name evidence="3" type="ORF">F4556_007370</name>
</gene>
<dbReference type="RefSeq" id="WP_184924076.1">
    <property type="nucleotide sequence ID" value="NZ_JACHJR010000001.1"/>
</dbReference>
<organism evidence="3 4">
    <name type="scientific">Kitasatospora gansuensis</name>
    <dbReference type="NCBI Taxonomy" id="258050"/>
    <lineage>
        <taxon>Bacteria</taxon>
        <taxon>Bacillati</taxon>
        <taxon>Actinomycetota</taxon>
        <taxon>Actinomycetes</taxon>
        <taxon>Kitasatosporales</taxon>
        <taxon>Streptomycetaceae</taxon>
        <taxon>Kitasatospora</taxon>
    </lineage>
</organism>